<organism evidence="2 3">
    <name type="scientific">Penicillium fimorum</name>
    <dbReference type="NCBI Taxonomy" id="1882269"/>
    <lineage>
        <taxon>Eukaryota</taxon>
        <taxon>Fungi</taxon>
        <taxon>Dikarya</taxon>
        <taxon>Ascomycota</taxon>
        <taxon>Pezizomycotina</taxon>
        <taxon>Eurotiomycetes</taxon>
        <taxon>Eurotiomycetidae</taxon>
        <taxon>Eurotiales</taxon>
        <taxon>Aspergillaceae</taxon>
        <taxon>Penicillium</taxon>
    </lineage>
</organism>
<evidence type="ECO:0000313" key="2">
    <source>
        <dbReference type="EMBL" id="KAJ5501989.1"/>
    </source>
</evidence>
<evidence type="ECO:0000313" key="3">
    <source>
        <dbReference type="Proteomes" id="UP001149954"/>
    </source>
</evidence>
<proteinExistence type="predicted"/>
<protein>
    <submittedName>
        <fullName evidence="2">Uncharacterized protein</fullName>
    </submittedName>
</protein>
<name>A0A9W9XRQ8_9EURO</name>
<evidence type="ECO:0000256" key="1">
    <source>
        <dbReference type="SAM" id="MobiDB-lite"/>
    </source>
</evidence>
<feature type="region of interest" description="Disordered" evidence="1">
    <location>
        <begin position="94"/>
        <end position="122"/>
    </location>
</feature>
<dbReference type="AlphaFoldDB" id="A0A9W9XRQ8"/>
<reference evidence="2" key="2">
    <citation type="journal article" date="2023" name="IMA Fungus">
        <title>Comparative genomic study of the Penicillium genus elucidates a diverse pangenome and 15 lateral gene transfer events.</title>
        <authorList>
            <person name="Petersen C."/>
            <person name="Sorensen T."/>
            <person name="Nielsen M.R."/>
            <person name="Sondergaard T.E."/>
            <person name="Sorensen J.L."/>
            <person name="Fitzpatrick D.A."/>
            <person name="Frisvad J.C."/>
            <person name="Nielsen K.L."/>
        </authorList>
    </citation>
    <scope>NUCLEOTIDE SEQUENCE</scope>
    <source>
        <strain evidence="2">IBT 29495</strain>
    </source>
</reference>
<comment type="caution">
    <text evidence="2">The sequence shown here is derived from an EMBL/GenBank/DDBJ whole genome shotgun (WGS) entry which is preliminary data.</text>
</comment>
<gene>
    <name evidence="2" type="ORF">N7463_004863</name>
</gene>
<accession>A0A9W9XRQ8</accession>
<dbReference type="Proteomes" id="UP001149954">
    <property type="component" value="Unassembled WGS sequence"/>
</dbReference>
<reference evidence="2" key="1">
    <citation type="submission" date="2022-12" db="EMBL/GenBank/DDBJ databases">
        <authorList>
            <person name="Petersen C."/>
        </authorList>
    </citation>
    <scope>NUCLEOTIDE SEQUENCE</scope>
    <source>
        <strain evidence="2">IBT 29495</strain>
    </source>
</reference>
<sequence>MKNDYKKSLVVAPFLALHHYLIAEHTDGDGGINATIWIIQLEPDVFMKLGATLRPRHLANESWPLVQSAIWHLSWSPRDIGLLGSGLAADSSRTYEGEKGVDHSSSLGRKNGVERSGGNSVG</sequence>
<dbReference type="EMBL" id="JAPWDS010000003">
    <property type="protein sequence ID" value="KAJ5501989.1"/>
    <property type="molecule type" value="Genomic_DNA"/>
</dbReference>
<keyword evidence="3" id="KW-1185">Reference proteome</keyword>